<dbReference type="InterPro" id="IPR029024">
    <property type="entry name" value="TerB-like"/>
</dbReference>
<proteinExistence type="predicted"/>
<comment type="caution">
    <text evidence="1">The sequence shown here is derived from an EMBL/GenBank/DDBJ whole genome shotgun (WGS) entry which is preliminary data.</text>
</comment>
<dbReference type="RefSeq" id="WP_046279038.1">
    <property type="nucleotide sequence ID" value="NZ_JAYGHT010000073.1"/>
</dbReference>
<dbReference type="EMBL" id="JAYGHT010000073">
    <property type="protein sequence ID" value="MEA5520059.1"/>
    <property type="molecule type" value="Genomic_DNA"/>
</dbReference>
<sequence>MLTEIVRPLVRTQIRLLANSSSTRQTLVQTIGRWLSYLGVEAQVTQLDSNCDQIQVALRVKKPQSCDSTDWQKIIDNIGNEGNIPSTNLTNGLTYDQIAPKQQIKLQRLLAYMIQVEQPESQTDWDRVLPLLESLELNPELMTGIRSALKIPQSLDLLVEGLEPDVAAIALEKAVGIALLDRRVNPQEDRALSLLLEAMKRSD</sequence>
<keyword evidence="2" id="KW-1185">Reference proteome</keyword>
<gene>
    <name evidence="1" type="ORF">VB854_14015</name>
</gene>
<evidence type="ECO:0000313" key="2">
    <source>
        <dbReference type="Proteomes" id="UP001301728"/>
    </source>
</evidence>
<organism evidence="1 2">
    <name type="scientific">Limnoraphis robusta CCNP1315</name>
    <dbReference type="NCBI Taxonomy" id="3110306"/>
    <lineage>
        <taxon>Bacteria</taxon>
        <taxon>Bacillati</taxon>
        <taxon>Cyanobacteriota</taxon>
        <taxon>Cyanophyceae</taxon>
        <taxon>Oscillatoriophycideae</taxon>
        <taxon>Oscillatoriales</taxon>
        <taxon>Sirenicapillariaceae</taxon>
        <taxon>Limnoraphis</taxon>
    </lineage>
</organism>
<accession>A0ABU5TYN1</accession>
<dbReference type="Proteomes" id="UP001301728">
    <property type="component" value="Unassembled WGS sequence"/>
</dbReference>
<reference evidence="1 2" key="1">
    <citation type="submission" date="2023-12" db="EMBL/GenBank/DDBJ databases">
        <title>Baltic Sea Cyanobacteria.</title>
        <authorList>
            <person name="Delbaje E."/>
            <person name="Fewer D.P."/>
            <person name="Shishido T.K."/>
        </authorList>
    </citation>
    <scope>NUCLEOTIDE SEQUENCE [LARGE SCALE GENOMIC DNA]</scope>
    <source>
        <strain evidence="1 2">CCNP 1315</strain>
    </source>
</reference>
<evidence type="ECO:0000313" key="1">
    <source>
        <dbReference type="EMBL" id="MEA5520059.1"/>
    </source>
</evidence>
<protein>
    <submittedName>
        <fullName evidence="1">Uncharacterized protein</fullName>
    </submittedName>
</protein>
<name>A0ABU5TYN1_9CYAN</name>
<dbReference type="SUPFAM" id="SSF158682">
    <property type="entry name" value="TerB-like"/>
    <property type="match status" value="1"/>
</dbReference>